<protein>
    <submittedName>
        <fullName evidence="5">Transcriptional regulator, AraC family protein</fullName>
    </submittedName>
</protein>
<evidence type="ECO:0000313" key="5">
    <source>
        <dbReference type="EMBL" id="GGN77919.1"/>
    </source>
</evidence>
<evidence type="ECO:0000256" key="2">
    <source>
        <dbReference type="ARBA" id="ARBA00023125"/>
    </source>
</evidence>
<sequence>MTVGPGNFADQPAIGSPLAPETELDALSDILHTVRLRGDRLVRCAPSAPFAIAIPGGIRLLHIAERGDLELHVDGQSFTLHEGDMALLARGDRHVISAGSPAPAERELTAADSYRRVDELTDPATPRWVTGTFGVEETIADPLLSVLPAAVLIRASAERDWLTLSLHLLVVEITDARPGAGVMISRILDLLFIHALRAWSADDAAPGWLTAALDPAFGPVLTTIHNNPDRQWQVAELAALARLSRSTFTERFTRLLGQSPGAYVTDRRLEHAAHLLGSTDEPVGRIAGAVGYHSEAAFNRAFHRRYGMPPLRWRKRAQ</sequence>
<dbReference type="InterPro" id="IPR009057">
    <property type="entry name" value="Homeodomain-like_sf"/>
</dbReference>
<reference evidence="6" key="1">
    <citation type="journal article" date="2019" name="Int. J. Syst. Evol. Microbiol.">
        <title>The Global Catalogue of Microorganisms (GCM) 10K type strain sequencing project: providing services to taxonomists for standard genome sequencing and annotation.</title>
        <authorList>
            <consortium name="The Broad Institute Genomics Platform"/>
            <consortium name="The Broad Institute Genome Sequencing Center for Infectious Disease"/>
            <person name="Wu L."/>
            <person name="Ma J."/>
        </authorList>
    </citation>
    <scope>NUCLEOTIDE SEQUENCE [LARGE SCALE GENOMIC DNA]</scope>
    <source>
        <strain evidence="6">CGMCC 4.7329</strain>
    </source>
</reference>
<dbReference type="PANTHER" id="PTHR46796">
    <property type="entry name" value="HTH-TYPE TRANSCRIPTIONAL ACTIVATOR RHAS-RELATED"/>
    <property type="match status" value="1"/>
</dbReference>
<accession>A0ABQ2KAS5</accession>
<comment type="caution">
    <text evidence="5">The sequence shown here is derived from an EMBL/GenBank/DDBJ whole genome shotgun (WGS) entry which is preliminary data.</text>
</comment>
<dbReference type="Gene3D" id="1.10.10.60">
    <property type="entry name" value="Homeodomain-like"/>
    <property type="match status" value="1"/>
</dbReference>
<evidence type="ECO:0000313" key="6">
    <source>
        <dbReference type="Proteomes" id="UP000658127"/>
    </source>
</evidence>
<organism evidence="5 6">
    <name type="scientific">Nocardia rhizosphaerihabitans</name>
    <dbReference type="NCBI Taxonomy" id="1691570"/>
    <lineage>
        <taxon>Bacteria</taxon>
        <taxon>Bacillati</taxon>
        <taxon>Actinomycetota</taxon>
        <taxon>Actinomycetes</taxon>
        <taxon>Mycobacteriales</taxon>
        <taxon>Nocardiaceae</taxon>
        <taxon>Nocardia</taxon>
    </lineage>
</organism>
<dbReference type="EMBL" id="BMNE01000002">
    <property type="protein sequence ID" value="GGN77919.1"/>
    <property type="molecule type" value="Genomic_DNA"/>
</dbReference>
<dbReference type="InterPro" id="IPR018060">
    <property type="entry name" value="HTH_AraC"/>
</dbReference>
<dbReference type="Pfam" id="PF12852">
    <property type="entry name" value="Cupin_6"/>
    <property type="match status" value="1"/>
</dbReference>
<keyword evidence="1" id="KW-0805">Transcription regulation</keyword>
<name>A0ABQ2KAS5_9NOCA</name>
<dbReference type="SMART" id="SM00342">
    <property type="entry name" value="HTH_ARAC"/>
    <property type="match status" value="1"/>
</dbReference>
<gene>
    <name evidence="5" type="ORF">GCM10011610_24930</name>
</gene>
<keyword evidence="2" id="KW-0238">DNA-binding</keyword>
<dbReference type="InterPro" id="IPR050204">
    <property type="entry name" value="AraC_XylS_family_regulators"/>
</dbReference>
<keyword evidence="6" id="KW-1185">Reference proteome</keyword>
<dbReference type="InterPro" id="IPR011051">
    <property type="entry name" value="RmlC_Cupin_sf"/>
</dbReference>
<keyword evidence="3" id="KW-0804">Transcription</keyword>
<dbReference type="PROSITE" id="PS01124">
    <property type="entry name" value="HTH_ARAC_FAMILY_2"/>
    <property type="match status" value="1"/>
</dbReference>
<evidence type="ECO:0000256" key="1">
    <source>
        <dbReference type="ARBA" id="ARBA00023015"/>
    </source>
</evidence>
<dbReference type="Pfam" id="PF12833">
    <property type="entry name" value="HTH_18"/>
    <property type="match status" value="1"/>
</dbReference>
<evidence type="ECO:0000256" key="3">
    <source>
        <dbReference type="ARBA" id="ARBA00023163"/>
    </source>
</evidence>
<dbReference type="InterPro" id="IPR032783">
    <property type="entry name" value="AraC_lig"/>
</dbReference>
<dbReference type="Proteomes" id="UP000658127">
    <property type="component" value="Unassembled WGS sequence"/>
</dbReference>
<dbReference type="SUPFAM" id="SSF51182">
    <property type="entry name" value="RmlC-like cupins"/>
    <property type="match status" value="1"/>
</dbReference>
<dbReference type="RefSeq" id="WP_189027167.1">
    <property type="nucleotide sequence ID" value="NZ_BMNE01000002.1"/>
</dbReference>
<feature type="domain" description="HTH araC/xylS-type" evidence="4">
    <location>
        <begin position="218"/>
        <end position="316"/>
    </location>
</feature>
<evidence type="ECO:0000259" key="4">
    <source>
        <dbReference type="PROSITE" id="PS01124"/>
    </source>
</evidence>
<dbReference type="SUPFAM" id="SSF46689">
    <property type="entry name" value="Homeodomain-like"/>
    <property type="match status" value="2"/>
</dbReference>
<proteinExistence type="predicted"/>
<dbReference type="PANTHER" id="PTHR46796:SF7">
    <property type="entry name" value="ARAC FAMILY TRANSCRIPTIONAL REGULATOR"/>
    <property type="match status" value="1"/>
</dbReference>